<keyword evidence="3" id="KW-0560">Oxidoreductase</keyword>
<proteinExistence type="inferred from homology"/>
<keyword evidence="6" id="KW-1185">Reference proteome</keyword>
<dbReference type="PANTHER" id="PTHR43963">
    <property type="entry name" value="CARBONYL REDUCTASE 1-RELATED"/>
    <property type="match status" value="1"/>
</dbReference>
<evidence type="ECO:0000313" key="6">
    <source>
        <dbReference type="Proteomes" id="UP001299970"/>
    </source>
</evidence>
<gene>
    <name evidence="5" type="ORF">MMF94_24795</name>
</gene>
<dbReference type="PRINTS" id="PR00080">
    <property type="entry name" value="SDRFAMILY"/>
</dbReference>
<evidence type="ECO:0000256" key="3">
    <source>
        <dbReference type="ARBA" id="ARBA00023002"/>
    </source>
</evidence>
<dbReference type="Gene3D" id="3.40.50.720">
    <property type="entry name" value="NAD(P)-binding Rossmann-like Domain"/>
    <property type="match status" value="1"/>
</dbReference>
<evidence type="ECO:0000256" key="2">
    <source>
        <dbReference type="ARBA" id="ARBA00022857"/>
    </source>
</evidence>
<dbReference type="InterPro" id="IPR002347">
    <property type="entry name" value="SDR_fam"/>
</dbReference>
<reference evidence="5 6" key="1">
    <citation type="submission" date="2022-03" db="EMBL/GenBank/DDBJ databases">
        <title>Pseudonocardia alaer sp. nov., a novel actinomycete isolated from reed forest soil.</title>
        <authorList>
            <person name="Wang L."/>
        </authorList>
    </citation>
    <scope>NUCLEOTIDE SEQUENCE [LARGE SCALE GENOMIC DNA]</scope>
    <source>
        <strain evidence="5 6">Y-16303</strain>
    </source>
</reference>
<dbReference type="RefSeq" id="WP_241039563.1">
    <property type="nucleotide sequence ID" value="NZ_BAAAJF010000011.1"/>
</dbReference>
<dbReference type="SUPFAM" id="SSF51735">
    <property type="entry name" value="NAD(P)-binding Rossmann-fold domains"/>
    <property type="match status" value="1"/>
</dbReference>
<dbReference type="EMBL" id="JAKXMK010000022">
    <property type="protein sequence ID" value="MCH6168925.1"/>
    <property type="molecule type" value="Genomic_DNA"/>
</dbReference>
<keyword evidence="2" id="KW-0521">NADP</keyword>
<dbReference type="InterPro" id="IPR036291">
    <property type="entry name" value="NAD(P)-bd_dom_sf"/>
</dbReference>
<evidence type="ECO:0000256" key="1">
    <source>
        <dbReference type="ARBA" id="ARBA00006484"/>
    </source>
</evidence>
<comment type="caution">
    <text evidence="5">The sequence shown here is derived from an EMBL/GenBank/DDBJ whole genome shotgun (WGS) entry which is preliminary data.</text>
</comment>
<protein>
    <submittedName>
        <fullName evidence="5">SDR family NAD(P)-dependent oxidoreductase</fullName>
    </submittedName>
</protein>
<organism evidence="5 6">
    <name type="scientific">Pseudonocardia alaniniphila</name>
    <dbReference type="NCBI Taxonomy" id="75291"/>
    <lineage>
        <taxon>Bacteria</taxon>
        <taxon>Bacillati</taxon>
        <taxon>Actinomycetota</taxon>
        <taxon>Actinomycetes</taxon>
        <taxon>Pseudonocardiales</taxon>
        <taxon>Pseudonocardiaceae</taxon>
        <taxon>Pseudonocardia</taxon>
    </lineage>
</organism>
<evidence type="ECO:0000256" key="4">
    <source>
        <dbReference type="RuleBase" id="RU000363"/>
    </source>
</evidence>
<comment type="similarity">
    <text evidence="1 4">Belongs to the short-chain dehydrogenases/reductases (SDR) family.</text>
</comment>
<accession>A0ABS9TK49</accession>
<dbReference type="PRINTS" id="PR00081">
    <property type="entry name" value="GDHRDH"/>
</dbReference>
<dbReference type="PANTHER" id="PTHR43963:SF6">
    <property type="entry name" value="CHAIN DEHYDROGENASE FAMILY PROTEIN, PUTATIVE (AFU_ORTHOLOGUE AFUA_3G15350)-RELATED"/>
    <property type="match status" value="1"/>
</dbReference>
<sequence>MSTETIALVTGANKGVGLATARQLAERGLTVLLGSRDAERGARAAAELAAAGVVVRPVEIDVSDDGSVDRAAEFVGREYGRLDVLVNNAGALVRKQATAVSADDMRLEFETNVFGMVRVVHAMMPLLRKSPAARVVNVSSDSAMFAKATEQGSMFARSHESFAYSATKAAVNMLTVKYANAFLDDPELAHVKINAVTPGFVATDLNGFRGVRSTDEGARASVYWATVGDDGETGGFFDDNGRVPW</sequence>
<name>A0ABS9TK49_9PSEU</name>
<dbReference type="Pfam" id="PF00106">
    <property type="entry name" value="adh_short"/>
    <property type="match status" value="1"/>
</dbReference>
<dbReference type="Proteomes" id="UP001299970">
    <property type="component" value="Unassembled WGS sequence"/>
</dbReference>
<evidence type="ECO:0000313" key="5">
    <source>
        <dbReference type="EMBL" id="MCH6168925.1"/>
    </source>
</evidence>